<evidence type="ECO:0000256" key="4">
    <source>
        <dbReference type="ARBA" id="ARBA00022448"/>
    </source>
</evidence>
<feature type="transmembrane region" description="Helical" evidence="11">
    <location>
        <begin position="20"/>
        <end position="39"/>
    </location>
</feature>
<evidence type="ECO:0000256" key="7">
    <source>
        <dbReference type="ARBA" id="ARBA00022927"/>
    </source>
</evidence>
<dbReference type="KEGG" id="txa:HQN79_09485"/>
<evidence type="ECO:0000256" key="5">
    <source>
        <dbReference type="ARBA" id="ARBA00022475"/>
    </source>
</evidence>
<protein>
    <recommendedName>
        <fullName evidence="3">Sec translocon accessory complex subunit YajC</fullName>
    </recommendedName>
</protein>
<gene>
    <name evidence="12" type="primary">yajC</name>
    <name evidence="12" type="ORF">HQN79_09485</name>
</gene>
<dbReference type="PANTHER" id="PTHR33909:SF1">
    <property type="entry name" value="SEC TRANSLOCON ACCESSORY COMPLEX SUBUNIT YAJC"/>
    <property type="match status" value="1"/>
</dbReference>
<dbReference type="GO" id="GO:0005886">
    <property type="term" value="C:plasma membrane"/>
    <property type="evidence" value="ECO:0007669"/>
    <property type="project" value="UniProtKB-SubCell"/>
</dbReference>
<sequence length="111" mass="12344">MSFFISDAMAEGTAAAQGGGWEGLIPLILLFVVFYFLLIRPQQKKVKEHKNLVESLKKGDEVVTYGGLLGKIRDINDSFCDLEIADNVTVKVERQNISRLLPKGTMREGSE</sequence>
<dbReference type="AlphaFoldDB" id="A0A7D4TEX4"/>
<keyword evidence="4" id="KW-0813">Transport</keyword>
<dbReference type="PANTHER" id="PTHR33909">
    <property type="entry name" value="SEC TRANSLOCON ACCESSORY COMPLEX SUBUNIT YAJC"/>
    <property type="match status" value="1"/>
</dbReference>
<evidence type="ECO:0000256" key="3">
    <source>
        <dbReference type="ARBA" id="ARBA00014962"/>
    </source>
</evidence>
<evidence type="ECO:0000256" key="10">
    <source>
        <dbReference type="ARBA" id="ARBA00023136"/>
    </source>
</evidence>
<dbReference type="InterPro" id="IPR003849">
    <property type="entry name" value="Preprotein_translocase_YajC"/>
</dbReference>
<keyword evidence="5" id="KW-1003">Cell membrane</keyword>
<keyword evidence="6 11" id="KW-0812">Transmembrane</keyword>
<keyword evidence="8 11" id="KW-1133">Transmembrane helix</keyword>
<dbReference type="GO" id="GO:0015031">
    <property type="term" value="P:protein transport"/>
    <property type="evidence" value="ECO:0007669"/>
    <property type="project" value="UniProtKB-KW"/>
</dbReference>
<evidence type="ECO:0000256" key="6">
    <source>
        <dbReference type="ARBA" id="ARBA00022692"/>
    </source>
</evidence>
<reference evidence="12 13" key="1">
    <citation type="submission" date="2020-05" db="EMBL/GenBank/DDBJ databases">
        <title>Thiomicrorhabdus sediminis sp.nov. and Thiomicrorhabdus xiamenensis sp.nov., novel sulfur-oxidizing bacteria isolated from coastal sediment.</title>
        <authorList>
            <person name="Liu X."/>
        </authorList>
    </citation>
    <scope>NUCLEOTIDE SEQUENCE [LARGE SCALE GENOMIC DNA]</scope>
    <source>
        <strain evidence="12 13">G2</strain>
    </source>
</reference>
<keyword evidence="7" id="KW-0653">Protein transport</keyword>
<comment type="subcellular location">
    <subcellularLocation>
        <location evidence="1">Cell membrane</location>
        <topology evidence="1">Single-pass membrane protein</topology>
    </subcellularLocation>
</comment>
<dbReference type="SMART" id="SM01323">
    <property type="entry name" value="YajC"/>
    <property type="match status" value="1"/>
</dbReference>
<keyword evidence="9" id="KW-0811">Translocation</keyword>
<dbReference type="RefSeq" id="WP_173285922.1">
    <property type="nucleotide sequence ID" value="NZ_CP054020.1"/>
</dbReference>
<evidence type="ECO:0000256" key="11">
    <source>
        <dbReference type="SAM" id="Phobius"/>
    </source>
</evidence>
<dbReference type="PRINTS" id="PR01853">
    <property type="entry name" value="YAJCTRNLCASE"/>
</dbReference>
<dbReference type="Pfam" id="PF02699">
    <property type="entry name" value="YajC"/>
    <property type="match status" value="1"/>
</dbReference>
<evidence type="ECO:0000313" key="12">
    <source>
        <dbReference type="EMBL" id="QKI89787.1"/>
    </source>
</evidence>
<evidence type="ECO:0000313" key="13">
    <source>
        <dbReference type="Proteomes" id="UP000504724"/>
    </source>
</evidence>
<organism evidence="12 13">
    <name type="scientific">Thiomicrorhabdus xiamenensis</name>
    <dbReference type="NCBI Taxonomy" id="2739063"/>
    <lineage>
        <taxon>Bacteria</taxon>
        <taxon>Pseudomonadati</taxon>
        <taxon>Pseudomonadota</taxon>
        <taxon>Gammaproteobacteria</taxon>
        <taxon>Thiotrichales</taxon>
        <taxon>Piscirickettsiaceae</taxon>
        <taxon>Thiomicrorhabdus</taxon>
    </lineage>
</organism>
<name>A0A7D4TEX4_9GAMM</name>
<evidence type="ECO:0000256" key="9">
    <source>
        <dbReference type="ARBA" id="ARBA00023010"/>
    </source>
</evidence>
<keyword evidence="13" id="KW-1185">Reference proteome</keyword>
<dbReference type="Proteomes" id="UP000504724">
    <property type="component" value="Chromosome"/>
</dbReference>
<keyword evidence="10 11" id="KW-0472">Membrane</keyword>
<dbReference type="NCBIfam" id="TIGR00739">
    <property type="entry name" value="yajC"/>
    <property type="match status" value="1"/>
</dbReference>
<dbReference type="EMBL" id="CP054020">
    <property type="protein sequence ID" value="QKI89787.1"/>
    <property type="molecule type" value="Genomic_DNA"/>
</dbReference>
<evidence type="ECO:0000256" key="8">
    <source>
        <dbReference type="ARBA" id="ARBA00022989"/>
    </source>
</evidence>
<accession>A0A7D4TEX4</accession>
<evidence type="ECO:0000256" key="1">
    <source>
        <dbReference type="ARBA" id="ARBA00004162"/>
    </source>
</evidence>
<comment type="similarity">
    <text evidence="2">Belongs to the YajC family.</text>
</comment>
<proteinExistence type="inferred from homology"/>
<evidence type="ECO:0000256" key="2">
    <source>
        <dbReference type="ARBA" id="ARBA00006742"/>
    </source>
</evidence>